<evidence type="ECO:0000313" key="2">
    <source>
        <dbReference type="EMBL" id="KWZ78759.1"/>
    </source>
</evidence>
<dbReference type="EMBL" id="LRPN01000135">
    <property type="protein sequence ID" value="KWZ78759.1"/>
    <property type="molecule type" value="Genomic_DNA"/>
</dbReference>
<dbReference type="Proteomes" id="UP000070376">
    <property type="component" value="Unassembled WGS sequence"/>
</dbReference>
<dbReference type="AlphaFoldDB" id="A0A133KGN4"/>
<dbReference type="PATRIC" id="fig|1398.22.peg.2862"/>
<protein>
    <submittedName>
        <fullName evidence="2">Uncharacterized protein</fullName>
    </submittedName>
</protein>
<gene>
    <name evidence="2" type="ORF">HMPREF3213_02858</name>
</gene>
<organism evidence="2 3">
    <name type="scientific">Heyndrickxia coagulans</name>
    <name type="common">Weizmannia coagulans</name>
    <dbReference type="NCBI Taxonomy" id="1398"/>
    <lineage>
        <taxon>Bacteria</taxon>
        <taxon>Bacillati</taxon>
        <taxon>Bacillota</taxon>
        <taxon>Bacilli</taxon>
        <taxon>Bacillales</taxon>
        <taxon>Bacillaceae</taxon>
        <taxon>Heyndrickxia</taxon>
    </lineage>
</organism>
<evidence type="ECO:0000256" key="1">
    <source>
        <dbReference type="SAM" id="MobiDB-lite"/>
    </source>
</evidence>
<name>A0A133KGN4_HEYCO</name>
<comment type="caution">
    <text evidence="2">The sequence shown here is derived from an EMBL/GenBank/DDBJ whole genome shotgun (WGS) entry which is preliminary data.</text>
</comment>
<proteinExistence type="predicted"/>
<sequence>MPPKCAGRPLRNSPKGCTKNVFSKSGTAPAVAKESAQQDETAKQMGTRTVKKLRSSFS</sequence>
<evidence type="ECO:0000313" key="3">
    <source>
        <dbReference type="Proteomes" id="UP000070376"/>
    </source>
</evidence>
<accession>A0A133KGN4</accession>
<feature type="compositionally biased region" description="Basic residues" evidence="1">
    <location>
        <begin position="49"/>
        <end position="58"/>
    </location>
</feature>
<feature type="region of interest" description="Disordered" evidence="1">
    <location>
        <begin position="1"/>
        <end position="58"/>
    </location>
</feature>
<reference evidence="3" key="1">
    <citation type="submission" date="2016-01" db="EMBL/GenBank/DDBJ databases">
        <authorList>
            <person name="Mitreva M."/>
            <person name="Pepin K.H."/>
            <person name="Mihindukulasuriya K.A."/>
            <person name="Fulton R."/>
            <person name="Fronick C."/>
            <person name="O'Laughlin M."/>
            <person name="Miner T."/>
            <person name="Herter B."/>
            <person name="Rosa B.A."/>
            <person name="Cordes M."/>
            <person name="Tomlinson C."/>
            <person name="Wollam A."/>
            <person name="Palsikar V.B."/>
            <person name="Mardis E.R."/>
            <person name="Wilson R.K."/>
        </authorList>
    </citation>
    <scope>NUCLEOTIDE SEQUENCE [LARGE SCALE GENOMIC DNA]</scope>
    <source>
        <strain evidence="3">GED7749B</strain>
    </source>
</reference>